<keyword evidence="1" id="KW-0472">Membrane</keyword>
<dbReference type="Pfam" id="PF11915">
    <property type="entry name" value="DUF3433"/>
    <property type="match status" value="1"/>
</dbReference>
<protein>
    <submittedName>
        <fullName evidence="2">Uncharacterized protein</fullName>
    </submittedName>
</protein>
<proteinExistence type="predicted"/>
<keyword evidence="3" id="KW-1185">Reference proteome</keyword>
<keyword evidence="1" id="KW-1133">Transmembrane helix</keyword>
<dbReference type="AlphaFoldDB" id="A0AA39Y8U2"/>
<feature type="transmembrane region" description="Helical" evidence="1">
    <location>
        <begin position="53"/>
        <end position="75"/>
    </location>
</feature>
<keyword evidence="1" id="KW-0812">Transmembrane</keyword>
<evidence type="ECO:0000313" key="2">
    <source>
        <dbReference type="EMBL" id="KAK0648063.1"/>
    </source>
</evidence>
<name>A0AA39Y8U2_9PEZI</name>
<dbReference type="Proteomes" id="UP001174936">
    <property type="component" value="Unassembled WGS sequence"/>
</dbReference>
<accession>A0AA39Y8U2</accession>
<dbReference type="EMBL" id="JAULSV010000003">
    <property type="protein sequence ID" value="KAK0648063.1"/>
    <property type="molecule type" value="Genomic_DNA"/>
</dbReference>
<evidence type="ECO:0000313" key="3">
    <source>
        <dbReference type="Proteomes" id="UP001174936"/>
    </source>
</evidence>
<comment type="caution">
    <text evidence="2">The sequence shown here is derived from an EMBL/GenBank/DDBJ whole genome shotgun (WGS) entry which is preliminary data.</text>
</comment>
<sequence length="279" mass="30471">MLIPTITAAWPTPSPPLTPTTPTTPTVTTTISAKSTLTNTLQRHHIPFRSLTLLSRTVFTLFLLSLITLLTTYHLSSPTSPLELFIDSQTFGVKFLFAALGSTVSFFWAGFAQSLACASLFARMYKVPQPARSSVSVVRETDALSAAYGAMQRKEWMLLLVQGMAILGEGLPVVLSNVPYTLTQTRKTHDVCMGLSVGIMSGMVLLLMGGMWTRWPHMPVDPRTLGGCVWYVADSGALVEEVSARVREGSNELEKLEGEYFYGRVAGSDGRKRMVVDAT</sequence>
<reference evidence="2" key="1">
    <citation type="submission" date="2023-06" db="EMBL/GenBank/DDBJ databases">
        <title>Genome-scale phylogeny and comparative genomics of the fungal order Sordariales.</title>
        <authorList>
            <consortium name="Lawrence Berkeley National Laboratory"/>
            <person name="Hensen N."/>
            <person name="Bonometti L."/>
            <person name="Westerberg I."/>
            <person name="Brannstrom I.O."/>
            <person name="Guillou S."/>
            <person name="Cros-Aarteil S."/>
            <person name="Calhoun S."/>
            <person name="Haridas S."/>
            <person name="Kuo A."/>
            <person name="Mondo S."/>
            <person name="Pangilinan J."/>
            <person name="Riley R."/>
            <person name="Labutti K."/>
            <person name="Andreopoulos B."/>
            <person name="Lipzen A."/>
            <person name="Chen C."/>
            <person name="Yanf M."/>
            <person name="Daum C."/>
            <person name="Ng V."/>
            <person name="Clum A."/>
            <person name="Steindorff A."/>
            <person name="Ohm R."/>
            <person name="Martin F."/>
            <person name="Silar P."/>
            <person name="Natvig D."/>
            <person name="Lalanne C."/>
            <person name="Gautier V."/>
            <person name="Ament-Velasquez S.L."/>
            <person name="Kruys A."/>
            <person name="Hutchinson M.I."/>
            <person name="Powell A.J."/>
            <person name="Barry K."/>
            <person name="Miller A.N."/>
            <person name="Grigoriev I.V."/>
            <person name="Debuchy R."/>
            <person name="Gladieux P."/>
            <person name="Thoren M.H."/>
            <person name="Johannesson H."/>
        </authorList>
    </citation>
    <scope>NUCLEOTIDE SEQUENCE</scope>
    <source>
        <strain evidence="2">SMH2532-1</strain>
    </source>
</reference>
<organism evidence="2 3">
    <name type="scientific">Cercophora newfieldiana</name>
    <dbReference type="NCBI Taxonomy" id="92897"/>
    <lineage>
        <taxon>Eukaryota</taxon>
        <taxon>Fungi</taxon>
        <taxon>Dikarya</taxon>
        <taxon>Ascomycota</taxon>
        <taxon>Pezizomycotina</taxon>
        <taxon>Sordariomycetes</taxon>
        <taxon>Sordariomycetidae</taxon>
        <taxon>Sordariales</taxon>
        <taxon>Lasiosphaeriaceae</taxon>
        <taxon>Cercophora</taxon>
    </lineage>
</organism>
<feature type="transmembrane region" description="Helical" evidence="1">
    <location>
        <begin position="95"/>
        <end position="122"/>
    </location>
</feature>
<dbReference type="InterPro" id="IPR021840">
    <property type="entry name" value="DUF3433"/>
</dbReference>
<gene>
    <name evidence="2" type="ORF">B0T16DRAFT_326646</name>
</gene>
<evidence type="ECO:0000256" key="1">
    <source>
        <dbReference type="SAM" id="Phobius"/>
    </source>
</evidence>
<feature type="transmembrane region" description="Helical" evidence="1">
    <location>
        <begin position="195"/>
        <end position="213"/>
    </location>
</feature>